<dbReference type="CDD" id="cd04690">
    <property type="entry name" value="NUDIX_Hydrolase"/>
    <property type="match status" value="1"/>
</dbReference>
<dbReference type="SUPFAM" id="SSF55811">
    <property type="entry name" value="Nudix"/>
    <property type="match status" value="1"/>
</dbReference>
<organism evidence="4 5">
    <name type="scientific">Nibribacter koreensis</name>
    <dbReference type="NCBI Taxonomy" id="1084519"/>
    <lineage>
        <taxon>Bacteria</taxon>
        <taxon>Pseudomonadati</taxon>
        <taxon>Bacteroidota</taxon>
        <taxon>Cytophagia</taxon>
        <taxon>Cytophagales</taxon>
        <taxon>Hymenobacteraceae</taxon>
        <taxon>Nibribacter</taxon>
    </lineage>
</organism>
<comment type="cofactor">
    <cofactor evidence="1">
        <name>Mg(2+)</name>
        <dbReference type="ChEBI" id="CHEBI:18420"/>
    </cofactor>
</comment>
<proteinExistence type="predicted"/>
<gene>
    <name evidence="4" type="ORF">GCM10023183_07080</name>
</gene>
<evidence type="ECO:0000259" key="3">
    <source>
        <dbReference type="PROSITE" id="PS51462"/>
    </source>
</evidence>
<dbReference type="Pfam" id="PF00293">
    <property type="entry name" value="NUDIX"/>
    <property type="match status" value="1"/>
</dbReference>
<evidence type="ECO:0000313" key="4">
    <source>
        <dbReference type="EMBL" id="GAA4298656.1"/>
    </source>
</evidence>
<name>A0ABP8F9X1_9BACT</name>
<dbReference type="PROSITE" id="PS51462">
    <property type="entry name" value="NUDIX"/>
    <property type="match status" value="1"/>
</dbReference>
<accession>A0ABP8F9X1</accession>
<feature type="domain" description="Nudix hydrolase" evidence="3">
    <location>
        <begin position="1"/>
        <end position="127"/>
    </location>
</feature>
<comment type="caution">
    <text evidence="4">The sequence shown here is derived from an EMBL/GenBank/DDBJ whole genome shotgun (WGS) entry which is preliminary data.</text>
</comment>
<sequence>MTLIDKIAWIETKDEKVLSTLSKGRTKYYLPGGKRESGETDKQALIREIEEELSVQLEPDSLTYLKTFQAQADSHATGVTVKMTCYAAKYTGTLQPAHEIEEIVWLTYQDREQVSAVDQLIFDWLLEQGSLR</sequence>
<dbReference type="EMBL" id="BAABGX010000001">
    <property type="protein sequence ID" value="GAA4298656.1"/>
    <property type="molecule type" value="Genomic_DNA"/>
</dbReference>
<dbReference type="Proteomes" id="UP001501844">
    <property type="component" value="Unassembled WGS sequence"/>
</dbReference>
<keyword evidence="2" id="KW-0378">Hydrolase</keyword>
<reference evidence="5" key="1">
    <citation type="journal article" date="2019" name="Int. J. Syst. Evol. Microbiol.">
        <title>The Global Catalogue of Microorganisms (GCM) 10K type strain sequencing project: providing services to taxonomists for standard genome sequencing and annotation.</title>
        <authorList>
            <consortium name="The Broad Institute Genomics Platform"/>
            <consortium name="The Broad Institute Genome Sequencing Center for Infectious Disease"/>
            <person name="Wu L."/>
            <person name="Ma J."/>
        </authorList>
    </citation>
    <scope>NUCLEOTIDE SEQUENCE [LARGE SCALE GENOMIC DNA]</scope>
    <source>
        <strain evidence="5">JCM 17917</strain>
    </source>
</reference>
<protein>
    <submittedName>
        <fullName evidence="4">NUDIX domain-containing protein</fullName>
    </submittedName>
</protein>
<evidence type="ECO:0000256" key="2">
    <source>
        <dbReference type="ARBA" id="ARBA00022801"/>
    </source>
</evidence>
<evidence type="ECO:0000256" key="1">
    <source>
        <dbReference type="ARBA" id="ARBA00001946"/>
    </source>
</evidence>
<dbReference type="InterPro" id="IPR015797">
    <property type="entry name" value="NUDIX_hydrolase-like_dom_sf"/>
</dbReference>
<keyword evidence="5" id="KW-1185">Reference proteome</keyword>
<dbReference type="Gene3D" id="3.90.79.10">
    <property type="entry name" value="Nucleoside Triphosphate Pyrophosphohydrolase"/>
    <property type="match status" value="1"/>
</dbReference>
<dbReference type="PANTHER" id="PTHR43046:SF2">
    <property type="entry name" value="8-OXO-DGTP DIPHOSPHATASE-RELATED"/>
    <property type="match status" value="1"/>
</dbReference>
<dbReference type="InterPro" id="IPR000086">
    <property type="entry name" value="NUDIX_hydrolase_dom"/>
</dbReference>
<dbReference type="PANTHER" id="PTHR43046">
    <property type="entry name" value="GDP-MANNOSE MANNOSYL HYDROLASE"/>
    <property type="match status" value="1"/>
</dbReference>
<evidence type="ECO:0000313" key="5">
    <source>
        <dbReference type="Proteomes" id="UP001501844"/>
    </source>
</evidence>
<dbReference type="RefSeq" id="WP_345162405.1">
    <property type="nucleotide sequence ID" value="NZ_BAABGX010000001.1"/>
</dbReference>